<reference evidence="2 3" key="2">
    <citation type="submission" date="2017-10" db="EMBL/GenBank/DDBJ databases">
        <title>Extensive intraspecific genome diversity in a model arbuscular mycorrhizal fungus.</title>
        <authorList>
            <person name="Chen E.C.H."/>
            <person name="Morin E."/>
            <person name="Baudet D."/>
            <person name="Noel J."/>
            <person name="Ndikumana S."/>
            <person name="Charron P."/>
            <person name="St-Onge C."/>
            <person name="Giorgi J."/>
            <person name="Grigoriev I.V."/>
            <person name="Roux C."/>
            <person name="Martin F.M."/>
            <person name="Corradi N."/>
        </authorList>
    </citation>
    <scope>NUCLEOTIDE SEQUENCE [LARGE SCALE GENOMIC DNA]</scope>
    <source>
        <strain evidence="2 3">C2</strain>
    </source>
</reference>
<dbReference type="Proteomes" id="UP000233469">
    <property type="component" value="Unassembled WGS sequence"/>
</dbReference>
<dbReference type="VEuPathDB" id="FungiDB:RhiirFUN_021514"/>
<dbReference type="EMBL" id="LLXL01000085">
    <property type="protein sequence ID" value="PKK78386.1"/>
    <property type="molecule type" value="Genomic_DNA"/>
</dbReference>
<reference evidence="2 3" key="1">
    <citation type="submission" date="2016-04" db="EMBL/GenBank/DDBJ databases">
        <title>Genome analyses suggest a sexual origin of heterokaryosis in a supposedly ancient asexual fungus.</title>
        <authorList>
            <person name="Ropars J."/>
            <person name="Sedzielewska K."/>
            <person name="Noel J."/>
            <person name="Charron P."/>
            <person name="Farinelli L."/>
            <person name="Marton T."/>
            <person name="Kruger M."/>
            <person name="Pelin A."/>
            <person name="Brachmann A."/>
            <person name="Corradi N."/>
        </authorList>
    </citation>
    <scope>NUCLEOTIDE SEQUENCE [LARGE SCALE GENOMIC DNA]</scope>
    <source>
        <strain evidence="2 3">C2</strain>
    </source>
</reference>
<feature type="region of interest" description="Disordered" evidence="1">
    <location>
        <begin position="27"/>
        <end position="62"/>
    </location>
</feature>
<evidence type="ECO:0000313" key="3">
    <source>
        <dbReference type="Proteomes" id="UP000233469"/>
    </source>
</evidence>
<dbReference type="AlphaFoldDB" id="A0A2N1NWV4"/>
<sequence length="140" mass="16613">MKKFWILQEFRDENLEQKENEFISKDGLNVSDWDDADNVDEINKENDDLDEEEADDSRTEEAKDDFYWSEICENWINLAEHENQFDNEEDNHLLEMAQNFYAAGRNVHPADDETAKWNLKYLFNENIQAPTFLGIDNNLA</sequence>
<gene>
    <name evidence="2" type="ORF">RhiirC2_770300</name>
</gene>
<evidence type="ECO:0000256" key="1">
    <source>
        <dbReference type="SAM" id="MobiDB-lite"/>
    </source>
</evidence>
<accession>A0A2N1NWV4</accession>
<organism evidence="2 3">
    <name type="scientific">Rhizophagus irregularis</name>
    <dbReference type="NCBI Taxonomy" id="588596"/>
    <lineage>
        <taxon>Eukaryota</taxon>
        <taxon>Fungi</taxon>
        <taxon>Fungi incertae sedis</taxon>
        <taxon>Mucoromycota</taxon>
        <taxon>Glomeromycotina</taxon>
        <taxon>Glomeromycetes</taxon>
        <taxon>Glomerales</taxon>
        <taxon>Glomeraceae</taxon>
        <taxon>Rhizophagus</taxon>
    </lineage>
</organism>
<evidence type="ECO:0000313" key="2">
    <source>
        <dbReference type="EMBL" id="PKK78386.1"/>
    </source>
</evidence>
<dbReference type="VEuPathDB" id="FungiDB:RhiirA1_404373"/>
<proteinExistence type="predicted"/>
<dbReference type="VEuPathDB" id="FungiDB:FUN_010682"/>
<comment type="caution">
    <text evidence="2">The sequence shown here is derived from an EMBL/GenBank/DDBJ whole genome shotgun (WGS) entry which is preliminary data.</text>
</comment>
<name>A0A2N1NWV4_9GLOM</name>
<protein>
    <submittedName>
        <fullName evidence="2">Uncharacterized protein</fullName>
    </submittedName>
</protein>